<dbReference type="Pfam" id="PF14903">
    <property type="entry name" value="WG_beta_rep"/>
    <property type="match status" value="5"/>
</dbReference>
<evidence type="ECO:0000256" key="1">
    <source>
        <dbReference type="SAM" id="MobiDB-lite"/>
    </source>
</evidence>
<dbReference type="EMBL" id="CP032382">
    <property type="protein sequence ID" value="AYB29106.1"/>
    <property type="molecule type" value="Genomic_DNA"/>
</dbReference>
<protein>
    <submittedName>
        <fullName evidence="2">WG repeat-containing protein</fullName>
    </submittedName>
</protein>
<evidence type="ECO:0000313" key="3">
    <source>
        <dbReference type="Proteomes" id="UP000266183"/>
    </source>
</evidence>
<name>A0A385SFF3_9BACT</name>
<dbReference type="InterPro" id="IPR032774">
    <property type="entry name" value="WG_beta_rep"/>
</dbReference>
<dbReference type="AlphaFoldDB" id="A0A385SFF3"/>
<organism evidence="2 3">
    <name type="scientific">Chryseolinea soli</name>
    <dbReference type="NCBI Taxonomy" id="2321403"/>
    <lineage>
        <taxon>Bacteria</taxon>
        <taxon>Pseudomonadati</taxon>
        <taxon>Bacteroidota</taxon>
        <taxon>Cytophagia</taxon>
        <taxon>Cytophagales</taxon>
        <taxon>Fulvivirgaceae</taxon>
        <taxon>Chryseolinea</taxon>
    </lineage>
</organism>
<evidence type="ECO:0000313" key="2">
    <source>
        <dbReference type="EMBL" id="AYB29106.1"/>
    </source>
</evidence>
<keyword evidence="3" id="KW-1185">Reference proteome</keyword>
<gene>
    <name evidence="2" type="ORF">D4L85_00250</name>
</gene>
<feature type="region of interest" description="Disordered" evidence="1">
    <location>
        <begin position="268"/>
        <end position="319"/>
    </location>
</feature>
<dbReference type="PANTHER" id="PTHR37841:SF1">
    <property type="entry name" value="DUF3298 DOMAIN-CONTAINING PROTEIN"/>
    <property type="match status" value="1"/>
</dbReference>
<dbReference type="PANTHER" id="PTHR37841">
    <property type="entry name" value="GLR2918 PROTEIN"/>
    <property type="match status" value="1"/>
</dbReference>
<sequence length="319" mass="34964">MPIRRDRLVLYDQKCAGLFYLYTDLFPNPSSYPMKCKMISLLLVVVSLVPVAAQKKWPIKPTYDDASAFTNGVAHVTLRDSLLFIDKTGKILRGYRKNDVGRFSDGLAAIKMPDSKYGYLDLTGQLAIKPRFSYAHDFVDGVATVVDKNLMGLIDKTGAYVFPLKYFSLLDVSEGLIAAQSATTKKWGYIDKTGKEVIPFLYDNLKNAPGAEPFSDGLAAVYLHDKAGYIDKTGKTVIPHTFNQGNPFEGGYATVYDGSSTPKTIDKTGKFVTSPPAADKPASQPKTDPRFPGAQEVGEASEGLMPAKRNGKWGYVSVE</sequence>
<dbReference type="KEGG" id="chk:D4L85_00250"/>
<dbReference type="Proteomes" id="UP000266183">
    <property type="component" value="Chromosome"/>
</dbReference>
<reference evidence="3" key="1">
    <citation type="submission" date="2018-09" db="EMBL/GenBank/DDBJ databases">
        <title>Chryseolinea sp. KIS68-18 isolated from soil.</title>
        <authorList>
            <person name="Weon H.-Y."/>
            <person name="Kwon S.-W."/>
            <person name="Lee S.A."/>
        </authorList>
    </citation>
    <scope>NUCLEOTIDE SEQUENCE [LARGE SCALE GENOMIC DNA]</scope>
    <source>
        <strain evidence="3">KIS68-18</strain>
    </source>
</reference>
<accession>A0A385SFF3</accession>
<proteinExistence type="predicted"/>
<dbReference type="SUPFAM" id="SSF69360">
    <property type="entry name" value="Cell wall binding repeat"/>
    <property type="match status" value="1"/>
</dbReference>